<name>A0A8E1WJI2_9HYPH</name>
<organism evidence="1 2">
    <name type="scientific">Aminobacter carboxidus</name>
    <dbReference type="NCBI Taxonomy" id="376165"/>
    <lineage>
        <taxon>Bacteria</taxon>
        <taxon>Pseudomonadati</taxon>
        <taxon>Pseudomonadota</taxon>
        <taxon>Alphaproteobacteria</taxon>
        <taxon>Hyphomicrobiales</taxon>
        <taxon>Phyllobacteriaceae</taxon>
        <taxon>Aminobacter</taxon>
    </lineage>
</organism>
<comment type="caution">
    <text evidence="1">The sequence shown here is derived from an EMBL/GenBank/DDBJ whole genome shotgun (WGS) entry which is preliminary data.</text>
</comment>
<dbReference type="AlphaFoldDB" id="A0A8E1WJI2"/>
<evidence type="ECO:0000313" key="1">
    <source>
        <dbReference type="EMBL" id="MBB6470205.1"/>
    </source>
</evidence>
<dbReference type="RefSeq" id="WP_210322532.1">
    <property type="nucleotide sequence ID" value="NZ_JACHGI010000024.1"/>
</dbReference>
<proteinExistence type="predicted"/>
<dbReference type="EMBL" id="JACHGI010000024">
    <property type="protein sequence ID" value="MBB6470205.1"/>
    <property type="molecule type" value="Genomic_DNA"/>
</dbReference>
<sequence length="301" mass="32077">MAKLHIYKKVGNTWTKIANGDGTVSTDESFTVTISSGSVTSGNTYDIRQGQSVTGDLCNCTAVNGKNATFSAAADEADTYERDAARQNLANFYSALDAVSKAVTILVDLDDLATLKTNNYAMCFAKKVASGGDSGSYNVVWQSLTKYVYSTAFSWTPQFSLFGTNVFADTVTVTATTNARALGLGQQCLLDKNGILQPPATGGPATGVSMLNQFSLIHPALSQISTLNGVQQTTPLYVAPQGMVQGSVTLTPIDTVMVWFQQDIATSTMFSSARSNYTEIDLTMTNTATRLYKGGQWSTPS</sequence>
<accession>A0A8E1WJI2</accession>
<evidence type="ECO:0000313" key="2">
    <source>
        <dbReference type="Proteomes" id="UP000532373"/>
    </source>
</evidence>
<dbReference type="Proteomes" id="UP000532373">
    <property type="component" value="Unassembled WGS sequence"/>
</dbReference>
<protein>
    <submittedName>
        <fullName evidence="1">Uncharacterized protein</fullName>
    </submittedName>
</protein>
<gene>
    <name evidence="1" type="ORF">HNQ96_006099</name>
</gene>
<reference evidence="1 2" key="1">
    <citation type="submission" date="2020-08" db="EMBL/GenBank/DDBJ databases">
        <title>Genomic Encyclopedia of Type Strains, Phase IV (KMG-IV): sequencing the most valuable type-strain genomes for metagenomic binning, comparative biology and taxonomic classification.</title>
        <authorList>
            <person name="Goeker M."/>
        </authorList>
    </citation>
    <scope>NUCLEOTIDE SEQUENCE [LARGE SCALE GENOMIC DNA]</scope>
    <source>
        <strain evidence="1 2">DSM 17454</strain>
    </source>
</reference>